<evidence type="ECO:0000313" key="1">
    <source>
        <dbReference type="EMBL" id="KAA8563279.1"/>
    </source>
</evidence>
<dbReference type="EMBL" id="VTFH01000001">
    <property type="protein sequence ID" value="KAA8563279.1"/>
    <property type="molecule type" value="Genomic_DNA"/>
</dbReference>
<protein>
    <submittedName>
        <fullName evidence="1">Uncharacterized protein</fullName>
    </submittedName>
</protein>
<evidence type="ECO:0000313" key="2">
    <source>
        <dbReference type="Proteomes" id="UP000323425"/>
    </source>
</evidence>
<comment type="caution">
    <text evidence="1">The sequence shown here is derived from an EMBL/GenBank/DDBJ whole genome shotgun (WGS) entry which is preliminary data.</text>
</comment>
<reference evidence="1 2" key="1">
    <citation type="journal article" date="2018" name="Plant Biotechnol. Rep.">
        <title>Diversity and antifungal activity of endophytic bacteria associated with Panax ginseng seedlings.</title>
        <authorList>
            <person name="Park J.M."/>
            <person name="Hong C.E."/>
            <person name="Jo S.H."/>
        </authorList>
    </citation>
    <scope>NUCLEOTIDE SEQUENCE [LARGE SCALE GENOMIC DNA]</scope>
    <source>
        <strain evidence="1 2">PgKB38</strain>
    </source>
</reference>
<name>A0A5M9J5K7_9PSED</name>
<proteinExistence type="predicted"/>
<gene>
    <name evidence="1" type="ORF">FX985_03348</name>
</gene>
<organism evidence="1 2">
    <name type="scientific">Pseudomonas extremaustralis</name>
    <dbReference type="NCBI Taxonomy" id="359110"/>
    <lineage>
        <taxon>Bacteria</taxon>
        <taxon>Pseudomonadati</taxon>
        <taxon>Pseudomonadota</taxon>
        <taxon>Gammaproteobacteria</taxon>
        <taxon>Pseudomonadales</taxon>
        <taxon>Pseudomonadaceae</taxon>
        <taxon>Pseudomonas</taxon>
    </lineage>
</organism>
<accession>A0A5M9J5K7</accession>
<dbReference type="AlphaFoldDB" id="A0A5M9J5K7"/>
<sequence>MLVAWNSALICDMILTRPVYYAFKNLRMPTLLLIGTSATTAIGKDLGSPVFPMQPWWSSRG</sequence>
<dbReference type="Proteomes" id="UP000323425">
    <property type="component" value="Unassembled WGS sequence"/>
</dbReference>